<feature type="transmembrane region" description="Helical" evidence="1">
    <location>
        <begin position="131"/>
        <end position="152"/>
    </location>
</feature>
<dbReference type="RefSeq" id="WP_223104681.1">
    <property type="nucleotide sequence ID" value="NZ_CP061913.1"/>
</dbReference>
<proteinExistence type="predicted"/>
<dbReference type="Proteomes" id="UP001589608">
    <property type="component" value="Unassembled WGS sequence"/>
</dbReference>
<comment type="caution">
    <text evidence="3">The sequence shown here is derived from an EMBL/GenBank/DDBJ whole genome shotgun (WGS) entry which is preliminary data.</text>
</comment>
<accession>A0ABV5MD38</accession>
<name>A0ABV5MD38_9ACTN</name>
<sequence length="370" mass="39987">METVLRLQSSYAVTHRADGVVLASLERDDRFVLKGAGPQVAEALRRLAKGVTAEQSEAELAEAAGLDPAYAGRLLTALDRRGVLVRRPRDQDLSALPGTDLYDRQVRFFGFYETQQRSGPDLNDRLQQRSVLVVGVGGLGGWLALMLARLGVRRIIAVDHDRVELSNLHRQILYGRTDIGVPKVEAARGRLCEVDDDIRYEPHELEVTDPADLAPLLDGVDLVINPFGFLPDLVRTAYAVGTAALHAGTPCLHMPGPQIVGPITIPGRTACLACVERVFEAELGLGAALSTWKASSSEGQTFMAALAPRQAISGGLAVWEATRFLAEFEPSPLLEHAISIDINAYEAHRKIKVERDVACPSCGDGMLTGA</sequence>
<dbReference type="PANTHER" id="PTHR10953:SF102">
    <property type="entry name" value="ADENYLYLTRANSFERASE AND SULFURTRANSFERASE MOCS3"/>
    <property type="match status" value="1"/>
</dbReference>
<feature type="domain" description="THIF-type NAD/FAD binding fold" evidence="2">
    <location>
        <begin position="118"/>
        <end position="360"/>
    </location>
</feature>
<evidence type="ECO:0000313" key="4">
    <source>
        <dbReference type="Proteomes" id="UP001589608"/>
    </source>
</evidence>
<reference evidence="3 4" key="1">
    <citation type="submission" date="2024-09" db="EMBL/GenBank/DDBJ databases">
        <authorList>
            <person name="Sun Q."/>
            <person name="Mori K."/>
        </authorList>
    </citation>
    <scope>NUCLEOTIDE SEQUENCE [LARGE SCALE GENOMIC DNA]</scope>
    <source>
        <strain evidence="3 4">JCM 3307</strain>
    </source>
</reference>
<keyword evidence="3" id="KW-0548">Nucleotidyltransferase</keyword>
<keyword evidence="4" id="KW-1185">Reference proteome</keyword>
<dbReference type="EMBL" id="JBHMCA010000049">
    <property type="protein sequence ID" value="MFB9446770.1"/>
    <property type="molecule type" value="Genomic_DNA"/>
</dbReference>
<dbReference type="SUPFAM" id="SSF69572">
    <property type="entry name" value="Activating enzymes of the ubiquitin-like proteins"/>
    <property type="match status" value="1"/>
</dbReference>
<evidence type="ECO:0000313" key="3">
    <source>
        <dbReference type="EMBL" id="MFB9446770.1"/>
    </source>
</evidence>
<dbReference type="InterPro" id="IPR035985">
    <property type="entry name" value="Ubiquitin-activating_enz"/>
</dbReference>
<keyword evidence="1" id="KW-0472">Membrane</keyword>
<evidence type="ECO:0000256" key="1">
    <source>
        <dbReference type="SAM" id="Phobius"/>
    </source>
</evidence>
<keyword evidence="3" id="KW-0808">Transferase</keyword>
<gene>
    <name evidence="3" type="ORF">ACFFTR_27080</name>
</gene>
<organism evidence="3 4">
    <name type="scientific">Dactylosporangium vinaceum</name>
    <dbReference type="NCBI Taxonomy" id="53362"/>
    <lineage>
        <taxon>Bacteria</taxon>
        <taxon>Bacillati</taxon>
        <taxon>Actinomycetota</taxon>
        <taxon>Actinomycetes</taxon>
        <taxon>Micromonosporales</taxon>
        <taxon>Micromonosporaceae</taxon>
        <taxon>Dactylosporangium</taxon>
    </lineage>
</organism>
<protein>
    <submittedName>
        <fullName evidence="3">ThiF family adenylyltransferase</fullName>
    </submittedName>
</protein>
<dbReference type="PANTHER" id="PTHR10953">
    <property type="entry name" value="UBIQUITIN-ACTIVATING ENZYME E1"/>
    <property type="match status" value="1"/>
</dbReference>
<keyword evidence="1" id="KW-0812">Transmembrane</keyword>
<keyword evidence="1" id="KW-1133">Transmembrane helix</keyword>
<dbReference type="InterPro" id="IPR000594">
    <property type="entry name" value="ThiF_NAD_FAD-bd"/>
</dbReference>
<dbReference type="GO" id="GO:0016779">
    <property type="term" value="F:nucleotidyltransferase activity"/>
    <property type="evidence" value="ECO:0007669"/>
    <property type="project" value="UniProtKB-KW"/>
</dbReference>
<dbReference type="InterPro" id="IPR045886">
    <property type="entry name" value="ThiF/MoeB/HesA"/>
</dbReference>
<dbReference type="Pfam" id="PF00899">
    <property type="entry name" value="ThiF"/>
    <property type="match status" value="1"/>
</dbReference>
<dbReference type="Gene3D" id="3.40.50.720">
    <property type="entry name" value="NAD(P)-binding Rossmann-like Domain"/>
    <property type="match status" value="1"/>
</dbReference>
<evidence type="ECO:0000259" key="2">
    <source>
        <dbReference type="Pfam" id="PF00899"/>
    </source>
</evidence>